<feature type="compositionally biased region" description="Polar residues" evidence="1">
    <location>
        <begin position="320"/>
        <end position="354"/>
    </location>
</feature>
<name>A0A8E5HKW8_USTVR</name>
<evidence type="ECO:0000313" key="2">
    <source>
        <dbReference type="EMBL" id="QUC17304.1"/>
    </source>
</evidence>
<protein>
    <submittedName>
        <fullName evidence="2">Uncharacterized protein</fullName>
    </submittedName>
</protein>
<accession>A0A8E5HKW8</accession>
<feature type="compositionally biased region" description="Basic and acidic residues" evidence="1">
    <location>
        <begin position="13"/>
        <end position="30"/>
    </location>
</feature>
<feature type="compositionally biased region" description="Polar residues" evidence="1">
    <location>
        <begin position="170"/>
        <end position="179"/>
    </location>
</feature>
<dbReference type="AlphaFoldDB" id="A0A8E5HKW8"/>
<dbReference type="EMBL" id="CP072753">
    <property type="protein sequence ID" value="QUC17304.1"/>
    <property type="molecule type" value="Genomic_DNA"/>
</dbReference>
<feature type="compositionally biased region" description="Basic residues" evidence="1">
    <location>
        <begin position="491"/>
        <end position="505"/>
    </location>
</feature>
<proteinExistence type="predicted"/>
<evidence type="ECO:0000313" key="3">
    <source>
        <dbReference type="Proteomes" id="UP000027002"/>
    </source>
</evidence>
<sequence length="517" mass="54975">MSIFSSLRKSRQQAKEHNAKAAEQKKKEEATVPYKHVPTHAATDAFASAPPSWREADRPRILEQNRRRSSMMASGHHMNMPGVPRVGSSLSRVSYPGQGVSPMVRMSRAHSYVGVSPYPAGARDSQEIMYSAPDVAYLPQLSLKGKEVPRAYDPQRISPASSKGEPSPVESFSGSNSSQDELEMKPCKPTPRTPEGGTAHRLHPSHARRKSDASVSRHASPSPVKTQHTSLSRDSRPPPSTRGFGHIPASASVPPVMAGILPGSLSSQHLSPQHLSPQHLSPQHLSPQHLSPQHLSPQHLSPQHLSPQHLSPQHLSPQHATATGQSGGSTPSPTNTLAPSSRQGSASSLVGLSHTTTTKPAAAANPLSSTSNRHDHSWSWAVPSEPASDFASSAAVGNGAGSSDESGAGMAYAGRPQPGFGQRQPAKPNRQQDTGLVKQNVWGAQDAVTPPPRVDHSRMPPLAAPEHLVNVFPEEAGYDVMPPPGGDNKVHKSSGGRLVKKKKAQRWSNAKTPAVAA</sequence>
<dbReference type="GeneID" id="66062323"/>
<feature type="region of interest" description="Disordered" evidence="1">
    <location>
        <begin position="476"/>
        <end position="517"/>
    </location>
</feature>
<gene>
    <name evidence="2" type="ORF">UV8b_01545</name>
</gene>
<evidence type="ECO:0000256" key="1">
    <source>
        <dbReference type="SAM" id="MobiDB-lite"/>
    </source>
</evidence>
<keyword evidence="3" id="KW-1185">Reference proteome</keyword>
<feature type="region of interest" description="Disordered" evidence="1">
    <location>
        <begin position="149"/>
        <end position="460"/>
    </location>
</feature>
<feature type="compositionally biased region" description="Basic and acidic residues" evidence="1">
    <location>
        <begin position="54"/>
        <end position="66"/>
    </location>
</feature>
<feature type="compositionally biased region" description="Low complexity" evidence="1">
    <location>
        <begin position="264"/>
        <end position="319"/>
    </location>
</feature>
<dbReference type="Proteomes" id="UP000027002">
    <property type="component" value="Chromosome 1"/>
</dbReference>
<dbReference type="OrthoDB" id="5225441at2759"/>
<feature type="compositionally biased region" description="Basic residues" evidence="1">
    <location>
        <begin position="200"/>
        <end position="209"/>
    </location>
</feature>
<feature type="compositionally biased region" description="Low complexity" evidence="1">
    <location>
        <begin position="391"/>
        <end position="403"/>
    </location>
</feature>
<organism evidence="2 3">
    <name type="scientific">Ustilaginoidea virens</name>
    <name type="common">Rice false smut fungus</name>
    <name type="synonym">Villosiclava virens</name>
    <dbReference type="NCBI Taxonomy" id="1159556"/>
    <lineage>
        <taxon>Eukaryota</taxon>
        <taxon>Fungi</taxon>
        <taxon>Dikarya</taxon>
        <taxon>Ascomycota</taxon>
        <taxon>Pezizomycotina</taxon>
        <taxon>Sordariomycetes</taxon>
        <taxon>Hypocreomycetidae</taxon>
        <taxon>Hypocreales</taxon>
        <taxon>Clavicipitaceae</taxon>
        <taxon>Ustilaginoidea</taxon>
    </lineage>
</organism>
<feature type="compositionally biased region" description="Low complexity" evidence="1">
    <location>
        <begin position="355"/>
        <end position="364"/>
    </location>
</feature>
<feature type="compositionally biased region" description="Polar residues" evidence="1">
    <location>
        <begin position="213"/>
        <end position="230"/>
    </location>
</feature>
<feature type="region of interest" description="Disordered" evidence="1">
    <location>
        <begin position="1"/>
        <end position="81"/>
    </location>
</feature>
<dbReference type="RefSeq" id="XP_042994977.1">
    <property type="nucleotide sequence ID" value="XM_043139043.1"/>
</dbReference>
<reference evidence="2" key="1">
    <citation type="submission" date="2020-03" db="EMBL/GenBank/DDBJ databases">
        <title>A mixture of massive structural variations and highly conserved coding sequences in Ustilaginoidea virens genome.</title>
        <authorList>
            <person name="Zhang K."/>
            <person name="Zhao Z."/>
            <person name="Zhang Z."/>
            <person name="Li Y."/>
            <person name="Hsiang T."/>
            <person name="Sun W."/>
        </authorList>
    </citation>
    <scope>NUCLEOTIDE SEQUENCE</scope>
    <source>
        <strain evidence="2">UV-8b</strain>
    </source>
</reference>
<dbReference type="KEGG" id="uvi:66062323"/>